<protein>
    <recommendedName>
        <fullName evidence="7">Cardiolipin synthase N-terminal domain-containing protein</fullName>
    </recommendedName>
</protein>
<dbReference type="EMBL" id="CP005960">
    <property type="protein sequence ID" value="AHZ67926.1"/>
    <property type="molecule type" value="Genomic_DNA"/>
</dbReference>
<dbReference type="InterPro" id="IPR027379">
    <property type="entry name" value="CLS_N"/>
</dbReference>
<evidence type="ECO:0000259" key="7">
    <source>
        <dbReference type="Pfam" id="PF13396"/>
    </source>
</evidence>
<feature type="domain" description="Cardiolipin synthase N-terminal" evidence="7">
    <location>
        <begin position="16"/>
        <end position="58"/>
    </location>
</feature>
<feature type="transmembrane region" description="Helical" evidence="6">
    <location>
        <begin position="6"/>
        <end position="23"/>
    </location>
</feature>
<evidence type="ECO:0000313" key="9">
    <source>
        <dbReference type="Proteomes" id="UP000026913"/>
    </source>
</evidence>
<evidence type="ECO:0000256" key="3">
    <source>
        <dbReference type="ARBA" id="ARBA00022692"/>
    </source>
</evidence>
<dbReference type="GO" id="GO:0005886">
    <property type="term" value="C:plasma membrane"/>
    <property type="evidence" value="ECO:0007669"/>
    <property type="project" value="UniProtKB-SubCell"/>
</dbReference>
<dbReference type="Proteomes" id="UP000026913">
    <property type="component" value="Chromosome"/>
</dbReference>
<keyword evidence="2" id="KW-1003">Cell membrane</keyword>
<evidence type="ECO:0000256" key="4">
    <source>
        <dbReference type="ARBA" id="ARBA00022989"/>
    </source>
</evidence>
<comment type="subcellular location">
    <subcellularLocation>
        <location evidence="1">Cell membrane</location>
        <topology evidence="1">Multi-pass membrane protein</topology>
    </subcellularLocation>
</comment>
<reference evidence="8 9" key="1">
    <citation type="journal article" date="2012" name="J. Bacteriol.">
        <title>Genome sequence of cold-adapted Pseudomonas mandelii strain JR-1.</title>
        <authorList>
            <person name="Jang S.H."/>
            <person name="Kim J."/>
            <person name="Kim J."/>
            <person name="Hong S."/>
            <person name="Lee C."/>
        </authorList>
    </citation>
    <scope>NUCLEOTIDE SEQUENCE [LARGE SCALE GENOMIC DNA]</scope>
    <source>
        <strain evidence="8 9">JR-1</strain>
    </source>
</reference>
<dbReference type="KEGG" id="pman:OU5_0847"/>
<proteinExistence type="predicted"/>
<keyword evidence="5 6" id="KW-0472">Membrane</keyword>
<sequence>MQIETIWIVLTAVLLLVELWAINRVRKAEGKSTNKLLWIVVIVFVPLIGVVAWALAGPKHTDHNPHSPQARQ</sequence>
<name>A0A024E5M3_9PSED</name>
<evidence type="ECO:0000256" key="1">
    <source>
        <dbReference type="ARBA" id="ARBA00004651"/>
    </source>
</evidence>
<organism evidence="8 9">
    <name type="scientific">Pseudomonas mandelii JR-1</name>
    <dbReference type="NCBI Taxonomy" id="1147786"/>
    <lineage>
        <taxon>Bacteria</taxon>
        <taxon>Pseudomonadati</taxon>
        <taxon>Pseudomonadota</taxon>
        <taxon>Gammaproteobacteria</taxon>
        <taxon>Pseudomonadales</taxon>
        <taxon>Pseudomonadaceae</taxon>
        <taxon>Pseudomonas</taxon>
    </lineage>
</organism>
<dbReference type="RefSeq" id="WP_010459492.1">
    <property type="nucleotide sequence ID" value="NZ_CP005960.1"/>
</dbReference>
<dbReference type="OrthoDB" id="8455471at2"/>
<keyword evidence="4 6" id="KW-1133">Transmembrane helix</keyword>
<gene>
    <name evidence="8" type="ORF">OU5_0847</name>
</gene>
<dbReference type="AlphaFoldDB" id="A0A024E5M3"/>
<dbReference type="Pfam" id="PF13396">
    <property type="entry name" value="PLDc_N"/>
    <property type="match status" value="1"/>
</dbReference>
<evidence type="ECO:0000256" key="2">
    <source>
        <dbReference type="ARBA" id="ARBA00022475"/>
    </source>
</evidence>
<evidence type="ECO:0000313" key="8">
    <source>
        <dbReference type="EMBL" id="AHZ67926.1"/>
    </source>
</evidence>
<feature type="transmembrane region" description="Helical" evidence="6">
    <location>
        <begin position="35"/>
        <end position="56"/>
    </location>
</feature>
<evidence type="ECO:0000256" key="5">
    <source>
        <dbReference type="ARBA" id="ARBA00023136"/>
    </source>
</evidence>
<dbReference type="HOGENOM" id="CLU_176001_6_2_6"/>
<keyword evidence="3 6" id="KW-0812">Transmembrane</keyword>
<accession>A0A024E5M3</accession>
<evidence type="ECO:0000256" key="6">
    <source>
        <dbReference type="SAM" id="Phobius"/>
    </source>
</evidence>